<dbReference type="Pfam" id="PF05116">
    <property type="entry name" value="S6PP"/>
    <property type="match status" value="1"/>
</dbReference>
<feature type="compositionally biased region" description="Polar residues" evidence="2">
    <location>
        <begin position="85"/>
        <end position="95"/>
    </location>
</feature>
<dbReference type="AlphaFoldDB" id="A0AAW1T3G8"/>
<dbReference type="InterPro" id="IPR006380">
    <property type="entry name" value="SPP-like_dom"/>
</dbReference>
<dbReference type="GO" id="GO:0016787">
    <property type="term" value="F:hydrolase activity"/>
    <property type="evidence" value="ECO:0007669"/>
    <property type="project" value="UniProtKB-KW"/>
</dbReference>
<dbReference type="InterPro" id="IPR006379">
    <property type="entry name" value="HAD-SF_hydro_IIB"/>
</dbReference>
<feature type="region of interest" description="Disordered" evidence="2">
    <location>
        <begin position="74"/>
        <end position="158"/>
    </location>
</feature>
<dbReference type="InterPro" id="IPR051518">
    <property type="entry name" value="Sucrose_Phosphatase"/>
</dbReference>
<feature type="region of interest" description="Disordered" evidence="2">
    <location>
        <begin position="1"/>
        <end position="33"/>
    </location>
</feature>
<gene>
    <name evidence="4" type="ORF">WJX84_001547</name>
</gene>
<dbReference type="Gene3D" id="2.60.40.10">
    <property type="entry name" value="Immunoglobulins"/>
    <property type="match status" value="1"/>
</dbReference>
<dbReference type="SFLD" id="SFLDG01140">
    <property type="entry name" value="C2.B:_Phosphomannomutase_and_P"/>
    <property type="match status" value="1"/>
</dbReference>
<feature type="compositionally biased region" description="Polar residues" evidence="2">
    <location>
        <begin position="116"/>
        <end position="130"/>
    </location>
</feature>
<reference evidence="4 5" key="1">
    <citation type="journal article" date="2024" name="Nat. Commun.">
        <title>Phylogenomics reveals the evolutionary origins of lichenization in chlorophyte algae.</title>
        <authorList>
            <person name="Puginier C."/>
            <person name="Libourel C."/>
            <person name="Otte J."/>
            <person name="Skaloud P."/>
            <person name="Haon M."/>
            <person name="Grisel S."/>
            <person name="Petersen M."/>
            <person name="Berrin J.G."/>
            <person name="Delaux P.M."/>
            <person name="Dal Grande F."/>
            <person name="Keller J."/>
        </authorList>
    </citation>
    <scope>NUCLEOTIDE SEQUENCE [LARGE SCALE GENOMIC DNA]</scope>
    <source>
        <strain evidence="4 5">SAG 2523</strain>
    </source>
</reference>
<sequence length="505" mass="54175">MTGANVLSGQPFAQSFRTHQPSAGKPYPHSRPLTYQANGPLRLGTFLISSIPLGNCLKCADPVPRSTGAVCRATQRRTEGKAPDTTPSTAQQGLDLSSPGLHPHINGTRFLERGHQNGQQYPEGAQNNEVARSWPRSEQSPAAQSPAAREASSAGPDRLQLQQEQPAIRLLYATGWQNPVIHYSAQGADWQTEQLTQVSSAGGHLFEALIELRHADQPTGLPSDAVSLEFVITDGLDHWDKPATGANYSLTGSGTFVLRDGEVQAVPGSRCLVVSDLDDTLIGNDAGTEAFKQFWEQEAVIRGSRLVFNTGRALDSFLAVQAQKPCLPIPDLLIAAVGTKIYSCSNGSSWEEDAHFAARLDEGWDLNVVREACYQAVMSVGREAMHFRPPEEQNNHKVTCGVLAAQAASVQASIQSALDQHRVAAKLVFSGKGEWRYLDIVSCNAGKAEALNFAMEKLGFSPGNTVACGDSGNDKDMLAAANLAVVAHHAHGILEGLQQLGFADR</sequence>
<evidence type="ECO:0000313" key="4">
    <source>
        <dbReference type="EMBL" id="KAK9863663.1"/>
    </source>
</evidence>
<accession>A0AAW1T3G8</accession>
<dbReference type="Gene3D" id="3.40.50.1000">
    <property type="entry name" value="HAD superfamily/HAD-like"/>
    <property type="match status" value="1"/>
</dbReference>
<dbReference type="InterPro" id="IPR013783">
    <property type="entry name" value="Ig-like_fold"/>
</dbReference>
<name>A0AAW1T3G8_9CHLO</name>
<comment type="caution">
    <text evidence="4">The sequence shown here is derived from an EMBL/GenBank/DDBJ whole genome shotgun (WGS) entry which is preliminary data.</text>
</comment>
<evidence type="ECO:0000313" key="5">
    <source>
        <dbReference type="Proteomes" id="UP001485043"/>
    </source>
</evidence>
<proteinExistence type="predicted"/>
<dbReference type="PANTHER" id="PTHR46521">
    <property type="entry name" value="SUCROSE-PHOSPHATASE 2-RELATED"/>
    <property type="match status" value="1"/>
</dbReference>
<dbReference type="EMBL" id="JALJOV010000444">
    <property type="protein sequence ID" value="KAK9863663.1"/>
    <property type="molecule type" value="Genomic_DNA"/>
</dbReference>
<dbReference type="Proteomes" id="UP001485043">
    <property type="component" value="Unassembled WGS sequence"/>
</dbReference>
<keyword evidence="1" id="KW-0378">Hydrolase</keyword>
<protein>
    <recommendedName>
        <fullName evidence="3">Sucrose phosphatase-like domain-containing protein</fullName>
    </recommendedName>
</protein>
<dbReference type="SUPFAM" id="SSF56784">
    <property type="entry name" value="HAD-like"/>
    <property type="match status" value="1"/>
</dbReference>
<evidence type="ECO:0000256" key="1">
    <source>
        <dbReference type="ARBA" id="ARBA00022801"/>
    </source>
</evidence>
<dbReference type="PANTHER" id="PTHR46521:SF4">
    <property type="entry name" value="SUCROSE-PHOSPHATASE 2-RELATED"/>
    <property type="match status" value="1"/>
</dbReference>
<feature type="domain" description="Sucrose phosphatase-like" evidence="3">
    <location>
        <begin position="271"/>
        <end position="491"/>
    </location>
</feature>
<keyword evidence="5" id="KW-1185">Reference proteome</keyword>
<feature type="compositionally biased region" description="Polar residues" evidence="2">
    <location>
        <begin position="1"/>
        <end position="21"/>
    </location>
</feature>
<evidence type="ECO:0000259" key="3">
    <source>
        <dbReference type="Pfam" id="PF05116"/>
    </source>
</evidence>
<dbReference type="NCBIfam" id="TIGR01484">
    <property type="entry name" value="HAD-SF-IIB"/>
    <property type="match status" value="1"/>
</dbReference>
<organism evidence="4 5">
    <name type="scientific">Apatococcus fuscideae</name>
    <dbReference type="NCBI Taxonomy" id="2026836"/>
    <lineage>
        <taxon>Eukaryota</taxon>
        <taxon>Viridiplantae</taxon>
        <taxon>Chlorophyta</taxon>
        <taxon>core chlorophytes</taxon>
        <taxon>Trebouxiophyceae</taxon>
        <taxon>Chlorellales</taxon>
        <taxon>Chlorellaceae</taxon>
        <taxon>Apatococcus</taxon>
    </lineage>
</organism>
<dbReference type="InterPro" id="IPR023214">
    <property type="entry name" value="HAD_sf"/>
</dbReference>
<dbReference type="SFLD" id="SFLDG01141">
    <property type="entry name" value="C2.B.1:_Sucrose_Phosphatase_Li"/>
    <property type="match status" value="1"/>
</dbReference>
<dbReference type="SFLD" id="SFLDS00003">
    <property type="entry name" value="Haloacid_Dehalogenase"/>
    <property type="match status" value="1"/>
</dbReference>
<feature type="compositionally biased region" description="Low complexity" evidence="2">
    <location>
        <begin position="136"/>
        <end position="154"/>
    </location>
</feature>
<evidence type="ECO:0000256" key="2">
    <source>
        <dbReference type="SAM" id="MobiDB-lite"/>
    </source>
</evidence>
<dbReference type="Gene3D" id="3.90.1070.10">
    <property type="match status" value="1"/>
</dbReference>
<dbReference type="InterPro" id="IPR036412">
    <property type="entry name" value="HAD-like_sf"/>
</dbReference>